<accession>D8PVC9</accession>
<protein>
    <submittedName>
        <fullName evidence="6">Expressed protein</fullName>
    </submittedName>
</protein>
<dbReference type="PROSITE" id="PS50865">
    <property type="entry name" value="ZF_MYND_2"/>
    <property type="match status" value="1"/>
</dbReference>
<dbReference type="GeneID" id="9595438"/>
<reference evidence="6 7" key="1">
    <citation type="journal article" date="2010" name="Nat. Biotechnol.">
        <title>Genome sequence of the model mushroom Schizophyllum commune.</title>
        <authorList>
            <person name="Ohm R.A."/>
            <person name="de Jong J.F."/>
            <person name="Lugones L.G."/>
            <person name="Aerts A."/>
            <person name="Kothe E."/>
            <person name="Stajich J.E."/>
            <person name="de Vries R.P."/>
            <person name="Record E."/>
            <person name="Levasseur A."/>
            <person name="Baker S.E."/>
            <person name="Bartholomew K.A."/>
            <person name="Coutinho P.M."/>
            <person name="Erdmann S."/>
            <person name="Fowler T.J."/>
            <person name="Gathman A.C."/>
            <person name="Lombard V."/>
            <person name="Henrissat B."/>
            <person name="Knabe N."/>
            <person name="Kuees U."/>
            <person name="Lilly W.W."/>
            <person name="Lindquist E."/>
            <person name="Lucas S."/>
            <person name="Magnuson J.K."/>
            <person name="Piumi F."/>
            <person name="Raudaskoski M."/>
            <person name="Salamov A."/>
            <person name="Schmutz J."/>
            <person name="Schwarze F.W.M.R."/>
            <person name="vanKuyk P.A."/>
            <person name="Horton J.S."/>
            <person name="Grigoriev I.V."/>
            <person name="Woesten H.A.B."/>
        </authorList>
    </citation>
    <scope>NUCLEOTIDE SEQUENCE [LARGE SCALE GENOMIC DNA]</scope>
    <source>
        <strain evidence="7">H4-8 / FGSC 9210</strain>
    </source>
</reference>
<dbReference type="Gene3D" id="6.10.140.2220">
    <property type="match status" value="1"/>
</dbReference>
<dbReference type="Gene3D" id="1.10.220.160">
    <property type="match status" value="1"/>
</dbReference>
<dbReference type="HOGENOM" id="CLU_1094816_0_0_1"/>
<keyword evidence="1" id="KW-0479">Metal-binding</keyword>
<keyword evidence="2 4" id="KW-0863">Zinc-finger</keyword>
<dbReference type="VEuPathDB" id="FungiDB:SCHCODRAFT_02481691"/>
<evidence type="ECO:0000313" key="6">
    <source>
        <dbReference type="EMBL" id="EFJ00846.1"/>
    </source>
</evidence>
<evidence type="ECO:0000256" key="2">
    <source>
        <dbReference type="ARBA" id="ARBA00022771"/>
    </source>
</evidence>
<dbReference type="InterPro" id="IPR002893">
    <property type="entry name" value="Znf_MYND"/>
</dbReference>
<evidence type="ECO:0000256" key="4">
    <source>
        <dbReference type="PROSITE-ProRule" id="PRU00134"/>
    </source>
</evidence>
<dbReference type="EMBL" id="GL377303">
    <property type="protein sequence ID" value="EFJ00846.1"/>
    <property type="molecule type" value="Genomic_DNA"/>
</dbReference>
<feature type="domain" description="MYND-type" evidence="5">
    <location>
        <begin position="95"/>
        <end position="138"/>
    </location>
</feature>
<dbReference type="Proteomes" id="UP000007431">
    <property type="component" value="Unassembled WGS sequence"/>
</dbReference>
<evidence type="ECO:0000256" key="3">
    <source>
        <dbReference type="ARBA" id="ARBA00022833"/>
    </source>
</evidence>
<keyword evidence="7" id="KW-1185">Reference proteome</keyword>
<proteinExistence type="predicted"/>
<dbReference type="KEGG" id="scm:SCHCO_02481691"/>
<evidence type="ECO:0000313" key="7">
    <source>
        <dbReference type="Proteomes" id="UP000007431"/>
    </source>
</evidence>
<dbReference type="InParanoid" id="D8PVC9"/>
<sequence length="254" mass="29580">MEGVFTIILRVVGGELSSALAEAVTRLTRTLRQSLVFWRVLDSFRRRHDSEMSRLRRLAQDHPIIADVLTAYDARIEQFHIVEKEVVERKRRCAHDECPSPESDNTNERMRACACRSVWYCSVDCQRQHWTSEHHEKCVSGHKKRGQTASRDIHFIVELVLDYWKKNERRILDDALAIDPLRTHQLEVYIDLRPAVIDHTIRLMGQRPCEDTAWATELFAVWLDHGYTNVSCGVFEMPGEHEEAVQDEIEDEAS</sequence>
<dbReference type="GO" id="GO:0008270">
    <property type="term" value="F:zinc ion binding"/>
    <property type="evidence" value="ECO:0007669"/>
    <property type="project" value="UniProtKB-KW"/>
</dbReference>
<evidence type="ECO:0000259" key="5">
    <source>
        <dbReference type="PROSITE" id="PS50865"/>
    </source>
</evidence>
<dbReference type="OrthoDB" id="432970at2759"/>
<dbReference type="Pfam" id="PF01753">
    <property type="entry name" value="zf-MYND"/>
    <property type="match status" value="1"/>
</dbReference>
<dbReference type="RefSeq" id="XP_003035748.1">
    <property type="nucleotide sequence ID" value="XM_003035702.1"/>
</dbReference>
<dbReference type="SUPFAM" id="SSF144232">
    <property type="entry name" value="HIT/MYND zinc finger-like"/>
    <property type="match status" value="1"/>
</dbReference>
<gene>
    <name evidence="6" type="ORF">SCHCODRAFT_255919</name>
</gene>
<keyword evidence="3" id="KW-0862">Zinc</keyword>
<dbReference type="AlphaFoldDB" id="D8PVC9"/>
<name>D8PVC9_SCHCM</name>
<evidence type="ECO:0000256" key="1">
    <source>
        <dbReference type="ARBA" id="ARBA00022723"/>
    </source>
</evidence>
<organism evidence="7">
    <name type="scientific">Schizophyllum commune (strain H4-8 / FGSC 9210)</name>
    <name type="common">Split gill fungus</name>
    <dbReference type="NCBI Taxonomy" id="578458"/>
    <lineage>
        <taxon>Eukaryota</taxon>
        <taxon>Fungi</taxon>
        <taxon>Dikarya</taxon>
        <taxon>Basidiomycota</taxon>
        <taxon>Agaricomycotina</taxon>
        <taxon>Agaricomycetes</taxon>
        <taxon>Agaricomycetidae</taxon>
        <taxon>Agaricales</taxon>
        <taxon>Schizophyllaceae</taxon>
        <taxon>Schizophyllum</taxon>
    </lineage>
</organism>